<dbReference type="GO" id="GO:0042742">
    <property type="term" value="P:defense response to bacterium"/>
    <property type="evidence" value="ECO:0000314"/>
    <property type="project" value="ZFIN"/>
</dbReference>
<dbReference type="InterPro" id="IPR050911">
    <property type="entry name" value="DRAM/TMEM150_Autophagy_Mod"/>
</dbReference>
<dbReference type="GeneID" id="450028"/>
<dbReference type="CTD" id="55332"/>
<accession>A0AB32TIL2</accession>
<dbReference type="ZFIN" id="ZDB-GENE-041010-147">
    <property type="gene designation" value="dram1"/>
</dbReference>
<feature type="transmembrane region" description="Helical" evidence="6">
    <location>
        <begin position="55"/>
        <end position="75"/>
    </location>
</feature>
<dbReference type="Proteomes" id="UP000000437">
    <property type="component" value="Chromosome 4"/>
</dbReference>
<dbReference type="RefSeq" id="XP_068075691.1">
    <property type="nucleotide sequence ID" value="XM_068219590.2"/>
</dbReference>
<reference evidence="9" key="1">
    <citation type="submission" date="2025-08" db="UniProtKB">
        <authorList>
            <consortium name="RefSeq"/>
        </authorList>
    </citation>
    <scope>IDENTIFICATION</scope>
    <source>
        <strain evidence="9">Tuebingen</strain>
        <tissue evidence="9">Fibroblasts and whole tissue</tissue>
    </source>
</reference>
<evidence type="ECO:0000256" key="1">
    <source>
        <dbReference type="ARBA" id="ARBA00004127"/>
    </source>
</evidence>
<evidence type="ECO:0000256" key="4">
    <source>
        <dbReference type="ARBA" id="ARBA00022989"/>
    </source>
</evidence>
<dbReference type="KEGG" id="dre:450028"/>
<feature type="transmembrane region" description="Helical" evidence="6">
    <location>
        <begin position="160"/>
        <end position="183"/>
    </location>
</feature>
<feature type="transmembrane region" description="Helical" evidence="6">
    <location>
        <begin position="95"/>
        <end position="114"/>
    </location>
</feature>
<dbReference type="AGR" id="ZFIN:ZDB-GENE-041010-147"/>
<evidence type="ECO:0000256" key="5">
    <source>
        <dbReference type="ARBA" id="ARBA00023136"/>
    </source>
</evidence>
<dbReference type="GO" id="GO:0010506">
    <property type="term" value="P:regulation of autophagy"/>
    <property type="evidence" value="ECO:0000314"/>
    <property type="project" value="ZFIN"/>
</dbReference>
<dbReference type="Pfam" id="PF10277">
    <property type="entry name" value="Frag1"/>
    <property type="match status" value="1"/>
</dbReference>
<evidence type="ECO:0000259" key="7">
    <source>
        <dbReference type="Pfam" id="PF10277"/>
    </source>
</evidence>
<dbReference type="PANTHER" id="PTHR21324">
    <property type="entry name" value="FASTING-INDUCIBLE INTEGRAL MEMBRANE PROTEIN TM6P1-RELATED"/>
    <property type="match status" value="1"/>
</dbReference>
<evidence type="ECO:0000256" key="2">
    <source>
        <dbReference type="ARBA" id="ARBA00006565"/>
    </source>
</evidence>
<keyword evidence="5 6" id="KW-0472">Membrane</keyword>
<proteinExistence type="inferred from homology"/>
<protein>
    <submittedName>
        <fullName evidence="9">DNA damage-regulated autophagy modulator protein 1 isoform X1</fullName>
    </submittedName>
</protein>
<comment type="similarity">
    <text evidence="2">Belongs to the DRAM/TMEM150 family.</text>
</comment>
<dbReference type="InterPro" id="IPR019402">
    <property type="entry name" value="CWH43_N"/>
</dbReference>
<comment type="subcellular location">
    <subcellularLocation>
        <location evidence="1">Endomembrane system</location>
        <topology evidence="1">Multi-pass membrane protein</topology>
    </subcellularLocation>
</comment>
<evidence type="ECO:0000256" key="3">
    <source>
        <dbReference type="ARBA" id="ARBA00022692"/>
    </source>
</evidence>
<feature type="transmembrane region" description="Helical" evidence="6">
    <location>
        <begin position="126"/>
        <end position="148"/>
    </location>
</feature>
<organism evidence="8 9">
    <name type="scientific">Danio rerio</name>
    <name type="common">Zebrafish</name>
    <name type="synonym">Brachydanio rerio</name>
    <dbReference type="NCBI Taxonomy" id="7955"/>
    <lineage>
        <taxon>Eukaryota</taxon>
        <taxon>Metazoa</taxon>
        <taxon>Chordata</taxon>
        <taxon>Craniata</taxon>
        <taxon>Vertebrata</taxon>
        <taxon>Euteleostomi</taxon>
        <taxon>Actinopterygii</taxon>
        <taxon>Neopterygii</taxon>
        <taxon>Teleostei</taxon>
        <taxon>Ostariophysi</taxon>
        <taxon>Cypriniformes</taxon>
        <taxon>Danionidae</taxon>
        <taxon>Danioninae</taxon>
        <taxon>Danio</taxon>
    </lineage>
</organism>
<keyword evidence="3 6" id="KW-0812">Transmembrane</keyword>
<dbReference type="PANTHER" id="PTHR21324:SF11">
    <property type="entry name" value="DNA DAMAGE-REGULATED AUTOPHAGY MODULATOR PROTEIN 1"/>
    <property type="match status" value="1"/>
</dbReference>
<evidence type="ECO:0000313" key="8">
    <source>
        <dbReference type="Proteomes" id="UP000000437"/>
    </source>
</evidence>
<dbReference type="GO" id="GO:0012505">
    <property type="term" value="C:endomembrane system"/>
    <property type="evidence" value="ECO:0007669"/>
    <property type="project" value="UniProtKB-SubCell"/>
</dbReference>
<evidence type="ECO:0000256" key="6">
    <source>
        <dbReference type="SAM" id="Phobius"/>
    </source>
</evidence>
<name>A0AB32TIL2_DANRE</name>
<feature type="domain" description="CWH43-like N-terminal" evidence="7">
    <location>
        <begin position="9"/>
        <end position="225"/>
    </location>
</feature>
<keyword evidence="4 6" id="KW-1133">Transmembrane helix</keyword>
<sequence length="240" mass="27112">MFWFMEGMCFLPTFLVIWSSSTFIISYIIALYRQDVDVVLPYISDTGATPPESCVFGFMSTITAFAAFATMYAEYKFVERVHERTGAVPPTLNKVSFGFGIFSCIGMCLVATFQETTVMEVHDIGALLFFICGVVYAVIQSVIGYRAFPYGSSKFMCHLRTFFSTVAILAAIPTIACGFLVGTSKLHWDSNDKDYTRHIVSVACEWITTFSFVFFFLTYIQEFQQFTLKLTVNLKEYSGL</sequence>
<feature type="transmembrane region" description="Helical" evidence="6">
    <location>
        <begin position="195"/>
        <end position="220"/>
    </location>
</feature>
<feature type="transmembrane region" description="Helical" evidence="6">
    <location>
        <begin position="9"/>
        <end position="32"/>
    </location>
</feature>
<evidence type="ECO:0000313" key="9">
    <source>
        <dbReference type="RefSeq" id="XP_068075691.1"/>
    </source>
</evidence>
<evidence type="ECO:0000313" key="10">
    <source>
        <dbReference type="ZFIN" id="ZDB-GENE-041010-147"/>
    </source>
</evidence>
<dbReference type="AlphaFoldDB" id="A0AB32TIL2"/>
<dbReference type="GO" id="GO:0005764">
    <property type="term" value="C:lysosome"/>
    <property type="evidence" value="ECO:0000314"/>
    <property type="project" value="ZFIN"/>
</dbReference>
<keyword evidence="8" id="KW-1185">Reference proteome</keyword>
<gene>
    <name evidence="9 10" type="primary">dram1</name>
    <name evidence="9" type="synonym">zgc:101811</name>
</gene>